<accession>A0A5C1E8H5</accession>
<evidence type="ECO:0000313" key="1">
    <source>
        <dbReference type="EMBL" id="QEL64945.1"/>
    </source>
</evidence>
<evidence type="ECO:0000313" key="2">
    <source>
        <dbReference type="Proteomes" id="UP000323671"/>
    </source>
</evidence>
<dbReference type="Proteomes" id="UP000323671">
    <property type="component" value="Chromosome"/>
</dbReference>
<organism evidence="1 2">
    <name type="scientific">Oryzomicrobium terrae</name>
    <dbReference type="NCBI Taxonomy" id="1735038"/>
    <lineage>
        <taxon>Bacteria</taxon>
        <taxon>Pseudomonadati</taxon>
        <taxon>Pseudomonadota</taxon>
        <taxon>Betaproteobacteria</taxon>
        <taxon>Rhodocyclales</taxon>
        <taxon>Rhodocyclaceae</taxon>
        <taxon>Oryzomicrobium</taxon>
    </lineage>
</organism>
<dbReference type="EMBL" id="CP022579">
    <property type="protein sequence ID" value="QEL64945.1"/>
    <property type="molecule type" value="Genomic_DNA"/>
</dbReference>
<name>A0A5C1E8H5_9RHOO</name>
<dbReference type="RefSeq" id="WP_054620691.1">
    <property type="nucleotide sequence ID" value="NZ_CP022579.1"/>
</dbReference>
<dbReference type="KEGG" id="otr:OTERR_14690"/>
<keyword evidence="2" id="KW-1185">Reference proteome</keyword>
<dbReference type="AlphaFoldDB" id="A0A5C1E8H5"/>
<sequence>MAETIFCYCCRLKHPKDQMRLYPTKRGPRWRCLRSIEGASRSIAERDAFGQQQTVINSEQARLHAQYSLRLRHSDVAR</sequence>
<reference evidence="1 2" key="1">
    <citation type="submission" date="2017-07" db="EMBL/GenBank/DDBJ databases">
        <title>Complete genome sequence of Oryzomicrobium terrae TPP412.</title>
        <authorList>
            <person name="Chiu L.-W."/>
            <person name="Lo K.-J."/>
            <person name="Tsai Y.-M."/>
            <person name="Lin S.-S."/>
            <person name="Kuo C.-H."/>
            <person name="Liu C.-T."/>
        </authorList>
    </citation>
    <scope>NUCLEOTIDE SEQUENCE [LARGE SCALE GENOMIC DNA]</scope>
    <source>
        <strain evidence="1 2">TPP412</strain>
    </source>
</reference>
<protein>
    <submittedName>
        <fullName evidence="1">Uncharacterized protein</fullName>
    </submittedName>
</protein>
<proteinExistence type="predicted"/>
<gene>
    <name evidence="1" type="ORF">OTERR_14690</name>
</gene>